<feature type="transmembrane region" description="Helical" evidence="1">
    <location>
        <begin position="631"/>
        <end position="656"/>
    </location>
</feature>
<dbReference type="PANTHER" id="PTHR33490">
    <property type="entry name" value="BLR5614 PROTEIN-RELATED"/>
    <property type="match status" value="1"/>
</dbReference>
<dbReference type="InterPro" id="IPR002931">
    <property type="entry name" value="Transglutaminase-like"/>
</dbReference>
<dbReference type="InterPro" id="IPR038765">
    <property type="entry name" value="Papain-like_cys_pep_sf"/>
</dbReference>
<dbReference type="SMART" id="SM00460">
    <property type="entry name" value="TGc"/>
    <property type="match status" value="1"/>
</dbReference>
<keyword evidence="1" id="KW-0812">Transmembrane</keyword>
<evidence type="ECO:0000313" key="3">
    <source>
        <dbReference type="EMBL" id="OGE38500.1"/>
    </source>
</evidence>
<name>A0A1F5KCG2_9BACT</name>
<sequence length="668" mass="74446">MDIKTFSHFVRKIIIFTFLFVWLPAFPPEVDLDQRSISRWLKPLAGAGMTFIMGVPGVVFAADEFSTSYDVSYDVGVDGVTNVTEKVTLKNLTSQYYATQFSLTIGATQISDVSASDPSGSLEVTQEQKGTSTTINVKFNQQVAGLGKELPWTLSFKSKDFASAQGKIWEVTLPKIVSTTNLEDYNVTLSVPTLFGSPTSIAPNPNKQTTSFDRLFLTFDKSQLADSGVSANFGEKQLFDFDLTYHLQNPNLVPGITSITLPPDTAYQDVFFTRIDPYPINVTVDNDGNYLAWYKLSRNEKLDIKVVGSAKLYIKSKVKSPKLDPSLRQKYLKADKFWEKDNHGVKLKLNEILGNYQNISNFEKARLIHRYIANNLKYDSSRLSGKNIERLGAITALSNPEAAVCMEFTDLFIALARAGGIPARELNGYAYTANPTLRPLSLSQDVLHAWPEFYDEERGWIMVDPTWEATTGGVDYFNKFDLNHFVFVTKGLSSETPSPAGSYKFDGINTQDVRVSFAQEELLGKPQLNISVEARNPITAGLPGKIKVKISNLGNALQQSSTLGIDAGRLTLLDETTITTGPIPAFGYAEFEINTRTKSLIESYDDVIEVVFAGQKYRKDIQIRPFIAFQYFPWILIGIVGGVGVIYFGVLGGFVYRKRFLIREKQSN</sequence>
<gene>
    <name evidence="3" type="ORF">A3F00_05475</name>
</gene>
<keyword evidence="1" id="KW-0472">Membrane</keyword>
<organism evidence="3 4">
    <name type="scientific">Candidatus Daviesbacteria bacterium RIFCSPHIGHO2_12_FULL_37_11</name>
    <dbReference type="NCBI Taxonomy" id="1797777"/>
    <lineage>
        <taxon>Bacteria</taxon>
        <taxon>Candidatus Daviesiibacteriota</taxon>
    </lineage>
</organism>
<dbReference type="Pfam" id="PF01841">
    <property type="entry name" value="Transglut_core"/>
    <property type="match status" value="1"/>
</dbReference>
<accession>A0A1F5KCG2</accession>
<reference evidence="3 4" key="1">
    <citation type="journal article" date="2016" name="Nat. Commun.">
        <title>Thousands of microbial genomes shed light on interconnected biogeochemical processes in an aquifer system.</title>
        <authorList>
            <person name="Anantharaman K."/>
            <person name="Brown C.T."/>
            <person name="Hug L.A."/>
            <person name="Sharon I."/>
            <person name="Castelle C.J."/>
            <person name="Probst A.J."/>
            <person name="Thomas B.C."/>
            <person name="Singh A."/>
            <person name="Wilkins M.J."/>
            <person name="Karaoz U."/>
            <person name="Brodie E.L."/>
            <person name="Williams K.H."/>
            <person name="Hubbard S.S."/>
            <person name="Banfield J.F."/>
        </authorList>
    </citation>
    <scope>NUCLEOTIDE SEQUENCE [LARGE SCALE GENOMIC DNA]</scope>
</reference>
<feature type="domain" description="Transglutaminase-like" evidence="2">
    <location>
        <begin position="397"/>
        <end position="467"/>
    </location>
</feature>
<comment type="caution">
    <text evidence="3">The sequence shown here is derived from an EMBL/GenBank/DDBJ whole genome shotgun (WGS) entry which is preliminary data.</text>
</comment>
<evidence type="ECO:0000256" key="1">
    <source>
        <dbReference type="SAM" id="Phobius"/>
    </source>
</evidence>
<dbReference type="SUPFAM" id="SSF54001">
    <property type="entry name" value="Cysteine proteinases"/>
    <property type="match status" value="1"/>
</dbReference>
<keyword evidence="1" id="KW-1133">Transmembrane helix</keyword>
<evidence type="ECO:0000259" key="2">
    <source>
        <dbReference type="SMART" id="SM00460"/>
    </source>
</evidence>
<dbReference type="Proteomes" id="UP000176527">
    <property type="component" value="Unassembled WGS sequence"/>
</dbReference>
<dbReference type="Gene3D" id="3.10.620.30">
    <property type="match status" value="1"/>
</dbReference>
<dbReference type="AlphaFoldDB" id="A0A1F5KCG2"/>
<feature type="transmembrane region" description="Helical" evidence="1">
    <location>
        <begin position="6"/>
        <end position="23"/>
    </location>
</feature>
<dbReference type="PANTHER" id="PTHR33490:SF6">
    <property type="entry name" value="SLL1049 PROTEIN"/>
    <property type="match status" value="1"/>
</dbReference>
<evidence type="ECO:0000313" key="4">
    <source>
        <dbReference type="Proteomes" id="UP000176527"/>
    </source>
</evidence>
<proteinExistence type="predicted"/>
<dbReference type="EMBL" id="MFDE01000019">
    <property type="protein sequence ID" value="OGE38500.1"/>
    <property type="molecule type" value="Genomic_DNA"/>
</dbReference>
<protein>
    <recommendedName>
        <fullName evidence="2">Transglutaminase-like domain-containing protein</fullName>
    </recommendedName>
</protein>